<reference evidence="3 4" key="1">
    <citation type="submission" date="2022-02" db="EMBL/GenBank/DDBJ databases">
        <title>Genome sequence data of Kingella unionensis sp. nov. strain CICC 24913 (CCUG 75125).</title>
        <authorList>
            <person name="Xiao M."/>
        </authorList>
    </citation>
    <scope>NUCLEOTIDE SEQUENCE [LARGE SCALE GENOMIC DNA]</scope>
    <source>
        <strain evidence="3 4">CICC 24913</strain>
    </source>
</reference>
<feature type="transmembrane region" description="Helical" evidence="1">
    <location>
        <begin position="79"/>
        <end position="97"/>
    </location>
</feature>
<keyword evidence="1" id="KW-0472">Membrane</keyword>
<proteinExistence type="predicted"/>
<dbReference type="InterPro" id="IPR054331">
    <property type="entry name" value="LiaF_TM"/>
</dbReference>
<dbReference type="Pfam" id="PF22570">
    <property type="entry name" value="LiaF-TM"/>
    <property type="match status" value="1"/>
</dbReference>
<keyword evidence="4" id="KW-1185">Reference proteome</keyword>
<keyword evidence="1" id="KW-1133">Transmembrane helix</keyword>
<name>A0ABS9NMI1_9NEIS</name>
<evidence type="ECO:0000259" key="2">
    <source>
        <dbReference type="Pfam" id="PF22570"/>
    </source>
</evidence>
<feature type="transmembrane region" description="Helical" evidence="1">
    <location>
        <begin position="7"/>
        <end position="27"/>
    </location>
</feature>
<evidence type="ECO:0000313" key="3">
    <source>
        <dbReference type="EMBL" id="MCG6504002.1"/>
    </source>
</evidence>
<keyword evidence="1" id="KW-0812">Transmembrane</keyword>
<accession>A0ABS9NMI1</accession>
<evidence type="ECO:0000256" key="1">
    <source>
        <dbReference type="SAM" id="Phobius"/>
    </source>
</evidence>
<sequence>MKQTSLFFPLLLIIFGVLWFLKSMHWFPETSDIIAFFLIAAGILVFVLDGFNKQSVVSAPLLMYFGGALYVNQHHDYPVSPMAALGLVLWGLCLLLARSGLVPPKHREWNGS</sequence>
<dbReference type="Proteomes" id="UP001298424">
    <property type="component" value="Unassembled WGS sequence"/>
</dbReference>
<feature type="domain" description="LiaF transmembrane" evidence="2">
    <location>
        <begin position="7"/>
        <end position="98"/>
    </location>
</feature>
<dbReference type="RefSeq" id="WP_238746684.1">
    <property type="nucleotide sequence ID" value="NZ_JAKOOW010000023.1"/>
</dbReference>
<gene>
    <name evidence="3" type="ORF">MB824_05780</name>
</gene>
<comment type="caution">
    <text evidence="3">The sequence shown here is derived from an EMBL/GenBank/DDBJ whole genome shotgun (WGS) entry which is preliminary data.</text>
</comment>
<feature type="transmembrane region" description="Helical" evidence="1">
    <location>
        <begin position="33"/>
        <end position="51"/>
    </location>
</feature>
<feature type="transmembrane region" description="Helical" evidence="1">
    <location>
        <begin position="56"/>
        <end position="73"/>
    </location>
</feature>
<evidence type="ECO:0000313" key="4">
    <source>
        <dbReference type="Proteomes" id="UP001298424"/>
    </source>
</evidence>
<protein>
    <recommendedName>
        <fullName evidence="2">LiaF transmembrane domain-containing protein</fullName>
    </recommendedName>
</protein>
<organism evidence="3 4">
    <name type="scientific">Kingella pumchi</name>
    <dbReference type="NCBI Taxonomy" id="2779506"/>
    <lineage>
        <taxon>Bacteria</taxon>
        <taxon>Pseudomonadati</taxon>
        <taxon>Pseudomonadota</taxon>
        <taxon>Betaproteobacteria</taxon>
        <taxon>Neisseriales</taxon>
        <taxon>Neisseriaceae</taxon>
        <taxon>Kingella</taxon>
    </lineage>
</organism>
<dbReference type="EMBL" id="JAKOOW010000023">
    <property type="protein sequence ID" value="MCG6504002.1"/>
    <property type="molecule type" value="Genomic_DNA"/>
</dbReference>